<keyword evidence="1" id="KW-0812">Transmembrane</keyword>
<protein>
    <recommendedName>
        <fullName evidence="4">DUF2304 domain-containing protein</fullName>
    </recommendedName>
</protein>
<dbReference type="InterPro" id="IPR019277">
    <property type="entry name" value="DUF2304"/>
</dbReference>
<evidence type="ECO:0008006" key="4">
    <source>
        <dbReference type="Google" id="ProtNLM"/>
    </source>
</evidence>
<keyword evidence="1" id="KW-0472">Membrane</keyword>
<reference evidence="2 3" key="1">
    <citation type="journal article" date="2016" name="Nat. Commun.">
        <title>Thousands of microbial genomes shed light on interconnected biogeochemical processes in an aquifer system.</title>
        <authorList>
            <person name="Anantharaman K."/>
            <person name="Brown C.T."/>
            <person name="Hug L.A."/>
            <person name="Sharon I."/>
            <person name="Castelle C.J."/>
            <person name="Probst A.J."/>
            <person name="Thomas B.C."/>
            <person name="Singh A."/>
            <person name="Wilkins M.J."/>
            <person name="Karaoz U."/>
            <person name="Brodie E.L."/>
            <person name="Williams K.H."/>
            <person name="Hubbard S.S."/>
            <person name="Banfield J.F."/>
        </authorList>
    </citation>
    <scope>NUCLEOTIDE SEQUENCE [LARGE SCALE GENOMIC DNA]</scope>
</reference>
<evidence type="ECO:0000313" key="2">
    <source>
        <dbReference type="EMBL" id="OHA55569.1"/>
    </source>
</evidence>
<feature type="transmembrane region" description="Helical" evidence="1">
    <location>
        <begin position="68"/>
        <end position="86"/>
    </location>
</feature>
<keyword evidence="1" id="KW-1133">Transmembrane helix</keyword>
<comment type="caution">
    <text evidence="2">The sequence shown here is derived from an EMBL/GenBank/DDBJ whole genome shotgun (WGS) entry which is preliminary data.</text>
</comment>
<evidence type="ECO:0000256" key="1">
    <source>
        <dbReference type="SAM" id="Phobius"/>
    </source>
</evidence>
<feature type="transmembrane region" description="Helical" evidence="1">
    <location>
        <begin position="37"/>
        <end position="56"/>
    </location>
</feature>
<sequence length="115" mass="13350">MTFIQIILLVLVLVILWRLYQRLAAGELTRREFVEWFLLWLSAGYLVIVPETSSYLATVVGVGRGSDLVVYLAIILVFYLLFKIFLRLERSERALTTIVRQLALKNTEDKKDSKE</sequence>
<dbReference type="Pfam" id="PF10066">
    <property type="entry name" value="DUF2304"/>
    <property type="match status" value="1"/>
</dbReference>
<organism evidence="2 3">
    <name type="scientific">Candidatus Veblenbacteria bacterium RIFOXYA2_FULL_43_9</name>
    <dbReference type="NCBI Taxonomy" id="1802425"/>
    <lineage>
        <taxon>Bacteria</taxon>
        <taxon>Candidatus Vebleniibacteriota</taxon>
    </lineage>
</organism>
<dbReference type="AlphaFoldDB" id="A0A1G2Q625"/>
<proteinExistence type="predicted"/>
<evidence type="ECO:0000313" key="3">
    <source>
        <dbReference type="Proteomes" id="UP000178936"/>
    </source>
</evidence>
<dbReference type="EMBL" id="MHTB01000010">
    <property type="protein sequence ID" value="OHA55569.1"/>
    <property type="molecule type" value="Genomic_DNA"/>
</dbReference>
<name>A0A1G2Q625_9BACT</name>
<feature type="transmembrane region" description="Helical" evidence="1">
    <location>
        <begin position="6"/>
        <end position="25"/>
    </location>
</feature>
<dbReference type="Proteomes" id="UP000178936">
    <property type="component" value="Unassembled WGS sequence"/>
</dbReference>
<gene>
    <name evidence="2" type="ORF">A2226_03385</name>
</gene>
<accession>A0A1G2Q625</accession>